<keyword evidence="2" id="KW-1185">Reference proteome</keyword>
<gene>
    <name evidence="1" type="ORF">GMARGA_LOCUS40640</name>
</gene>
<accession>A0ABN7XCP8</accession>
<evidence type="ECO:0000313" key="1">
    <source>
        <dbReference type="EMBL" id="CAG8851260.1"/>
    </source>
</evidence>
<protein>
    <submittedName>
        <fullName evidence="1">2382_t:CDS:1</fullName>
    </submittedName>
</protein>
<dbReference type="EMBL" id="CAJVQB010105119">
    <property type="protein sequence ID" value="CAG8851260.1"/>
    <property type="molecule type" value="Genomic_DNA"/>
</dbReference>
<dbReference type="Proteomes" id="UP000789901">
    <property type="component" value="Unassembled WGS sequence"/>
</dbReference>
<name>A0ABN7XCP8_GIGMA</name>
<reference evidence="1 2" key="1">
    <citation type="submission" date="2021-06" db="EMBL/GenBank/DDBJ databases">
        <authorList>
            <person name="Kallberg Y."/>
            <person name="Tangrot J."/>
            <person name="Rosling A."/>
        </authorList>
    </citation>
    <scope>NUCLEOTIDE SEQUENCE [LARGE SCALE GENOMIC DNA]</scope>
    <source>
        <strain evidence="1 2">120-4 pot B 10/14</strain>
    </source>
</reference>
<comment type="caution">
    <text evidence="1">The sequence shown here is derived from an EMBL/GenBank/DDBJ whole genome shotgun (WGS) entry which is preliminary data.</text>
</comment>
<feature type="non-terminal residue" evidence="1">
    <location>
        <position position="1"/>
    </location>
</feature>
<proteinExistence type="predicted"/>
<evidence type="ECO:0000313" key="2">
    <source>
        <dbReference type="Proteomes" id="UP000789901"/>
    </source>
</evidence>
<organism evidence="1 2">
    <name type="scientific">Gigaspora margarita</name>
    <dbReference type="NCBI Taxonomy" id="4874"/>
    <lineage>
        <taxon>Eukaryota</taxon>
        <taxon>Fungi</taxon>
        <taxon>Fungi incertae sedis</taxon>
        <taxon>Mucoromycota</taxon>
        <taxon>Glomeromycotina</taxon>
        <taxon>Glomeromycetes</taxon>
        <taxon>Diversisporales</taxon>
        <taxon>Gigasporaceae</taxon>
        <taxon>Gigaspora</taxon>
    </lineage>
</organism>
<sequence>KTVRNLDKEIIENKINDYLQTPLQPLQCISFSTESDKLSSLSSTLHSPISDRISSTLSISHSVISNEISSSMIETEKIHYNATVQKSFLINQKQAKN</sequence>